<comment type="cofactor">
    <cofactor evidence="14">
        <name>heme b</name>
        <dbReference type="ChEBI" id="CHEBI:60344"/>
    </cofactor>
    <text evidence="14">Binds 1 heme b (iron(II)-protoporphyrin IX) group per subunit.</text>
</comment>
<dbReference type="Proteomes" id="UP000188879">
    <property type="component" value="Unassembled WGS sequence"/>
</dbReference>
<evidence type="ECO:0000256" key="13">
    <source>
        <dbReference type="ARBA" id="ARBA00048390"/>
    </source>
</evidence>
<sequence length="133" mass="14253">MDGYLLLRALHITAIATWIGGMLANSLALAHAQKHPNVLRAVRLWDSHVSNGAMALAWILGITLAIQGGWFSQGWLHVKFLLVLALSALHGMQSAGLRRLSNGGNPPRAITAKPWLPVVALLLIALLAGTKPF</sequence>
<evidence type="ECO:0000256" key="6">
    <source>
        <dbReference type="ARBA" id="ARBA00022617"/>
    </source>
</evidence>
<dbReference type="EMBL" id="MLCO01000168">
    <property type="protein sequence ID" value="ONG51333.1"/>
    <property type="molecule type" value="Genomic_DNA"/>
</dbReference>
<feature type="transmembrane region" description="Helical" evidence="15">
    <location>
        <begin position="109"/>
        <end position="128"/>
    </location>
</feature>
<comment type="catalytic activity">
    <reaction evidence="13 14">
        <text>protoporphyrinogen IX + 3 A = protoporphyrin IX + 3 AH2</text>
        <dbReference type="Rhea" id="RHEA:62000"/>
        <dbReference type="ChEBI" id="CHEBI:13193"/>
        <dbReference type="ChEBI" id="CHEBI:17499"/>
        <dbReference type="ChEBI" id="CHEBI:57306"/>
        <dbReference type="ChEBI" id="CHEBI:57307"/>
    </reaction>
</comment>
<dbReference type="InterPro" id="IPR005265">
    <property type="entry name" value="HemJ-like"/>
</dbReference>
<reference evidence="16 17" key="1">
    <citation type="submission" date="2016-10" db="EMBL/GenBank/DDBJ databases">
        <title>Draft Genome sequence of Roseomonas sp. strain M3.</title>
        <authorList>
            <person name="Subhash Y."/>
            <person name="Lee S."/>
        </authorList>
    </citation>
    <scope>NUCLEOTIDE SEQUENCE [LARGE SCALE GENOMIC DNA]</scope>
    <source>
        <strain evidence="16 17">M3</strain>
    </source>
</reference>
<evidence type="ECO:0000256" key="8">
    <source>
        <dbReference type="ARBA" id="ARBA00022723"/>
    </source>
</evidence>
<feature type="transmembrane region" description="Helical" evidence="15">
    <location>
        <begin position="6"/>
        <end position="30"/>
    </location>
</feature>
<accession>A0A1V2H0S4</accession>
<evidence type="ECO:0000256" key="2">
    <source>
        <dbReference type="ARBA" id="ARBA00005073"/>
    </source>
</evidence>
<gene>
    <name evidence="16" type="ORF">BKE38_16360</name>
</gene>
<evidence type="ECO:0000256" key="5">
    <source>
        <dbReference type="ARBA" id="ARBA00022475"/>
    </source>
</evidence>
<dbReference type="GO" id="GO:0070818">
    <property type="term" value="F:protoporphyrinogen oxidase activity"/>
    <property type="evidence" value="ECO:0007669"/>
    <property type="project" value="UniProtKB-UniRule"/>
</dbReference>
<keyword evidence="10" id="KW-0560">Oxidoreductase</keyword>
<dbReference type="PIRSF" id="PIRSF004638">
    <property type="entry name" value="UCP004638"/>
    <property type="match status" value="1"/>
</dbReference>
<dbReference type="EC" id="1.3.99.-" evidence="14"/>
<dbReference type="GO" id="GO:0046872">
    <property type="term" value="F:metal ion binding"/>
    <property type="evidence" value="ECO:0007669"/>
    <property type="project" value="UniProtKB-UniRule"/>
</dbReference>
<dbReference type="Pfam" id="PF03653">
    <property type="entry name" value="UPF0093"/>
    <property type="match status" value="1"/>
</dbReference>
<evidence type="ECO:0000313" key="17">
    <source>
        <dbReference type="Proteomes" id="UP000188879"/>
    </source>
</evidence>
<comment type="similarity">
    <text evidence="3 14">Belongs to the HemJ family.</text>
</comment>
<keyword evidence="17" id="KW-1185">Reference proteome</keyword>
<keyword evidence="11 14" id="KW-0408">Iron</keyword>
<evidence type="ECO:0000256" key="11">
    <source>
        <dbReference type="ARBA" id="ARBA00023004"/>
    </source>
</evidence>
<dbReference type="UniPathway" id="UPA00251">
    <property type="reaction ID" value="UER00324"/>
</dbReference>
<evidence type="ECO:0000313" key="16">
    <source>
        <dbReference type="EMBL" id="ONG51333.1"/>
    </source>
</evidence>
<proteinExistence type="inferred from homology"/>
<evidence type="ECO:0000256" key="7">
    <source>
        <dbReference type="ARBA" id="ARBA00022692"/>
    </source>
</evidence>
<dbReference type="GO" id="GO:0006782">
    <property type="term" value="P:protoporphyrinogen IX biosynthetic process"/>
    <property type="evidence" value="ECO:0007669"/>
    <property type="project" value="UniProtKB-UniRule"/>
</dbReference>
<comment type="function">
    <text evidence="14">Catalyzes the oxidation of protoporphyrinogen IX to protoporphyrin IX.</text>
</comment>
<keyword evidence="8 14" id="KW-0479">Metal-binding</keyword>
<comment type="caution">
    <text evidence="16">The sequence shown here is derived from an EMBL/GenBank/DDBJ whole genome shotgun (WGS) entry which is preliminary data.</text>
</comment>
<keyword evidence="5 14" id="KW-1003">Cell membrane</keyword>
<evidence type="ECO:0000256" key="9">
    <source>
        <dbReference type="ARBA" id="ARBA00022989"/>
    </source>
</evidence>
<name>A0A1V2H0S4_9PROT</name>
<evidence type="ECO:0000256" key="3">
    <source>
        <dbReference type="ARBA" id="ARBA00006501"/>
    </source>
</evidence>
<dbReference type="PANTHER" id="PTHR40255">
    <property type="entry name" value="UPF0093 MEMBRANE PROTEIN SLR1790"/>
    <property type="match status" value="1"/>
</dbReference>
<keyword evidence="12 14" id="KW-0472">Membrane</keyword>
<organism evidence="16 17">
    <name type="scientific">Teichococcus deserti</name>
    <dbReference type="NCBI Taxonomy" id="1817963"/>
    <lineage>
        <taxon>Bacteria</taxon>
        <taxon>Pseudomonadati</taxon>
        <taxon>Pseudomonadota</taxon>
        <taxon>Alphaproteobacteria</taxon>
        <taxon>Acetobacterales</taxon>
        <taxon>Roseomonadaceae</taxon>
        <taxon>Roseomonas</taxon>
    </lineage>
</organism>
<evidence type="ECO:0000256" key="4">
    <source>
        <dbReference type="ARBA" id="ARBA00017504"/>
    </source>
</evidence>
<evidence type="ECO:0000256" key="12">
    <source>
        <dbReference type="ARBA" id="ARBA00023136"/>
    </source>
</evidence>
<comment type="pathway">
    <text evidence="2 14">Porphyrin-containing compound metabolism; protoporphyrin-IX biosynthesis; protoporphyrin-IX from protoporphyrinogen-IX: step 1/1.</text>
</comment>
<keyword evidence="9 15" id="KW-1133">Transmembrane helix</keyword>
<evidence type="ECO:0000256" key="15">
    <source>
        <dbReference type="SAM" id="Phobius"/>
    </source>
</evidence>
<evidence type="ECO:0000256" key="1">
    <source>
        <dbReference type="ARBA" id="ARBA00004651"/>
    </source>
</evidence>
<evidence type="ECO:0000256" key="10">
    <source>
        <dbReference type="ARBA" id="ARBA00023002"/>
    </source>
</evidence>
<feature type="transmembrane region" description="Helical" evidence="15">
    <location>
        <begin position="76"/>
        <end position="97"/>
    </location>
</feature>
<dbReference type="PANTHER" id="PTHR40255:SF1">
    <property type="entry name" value="PROTOPORPHYRINOGEN IX OXIDASE"/>
    <property type="match status" value="1"/>
</dbReference>
<keyword evidence="6 14" id="KW-0349">Heme</keyword>
<keyword evidence="7 15" id="KW-0812">Transmembrane</keyword>
<evidence type="ECO:0000256" key="14">
    <source>
        <dbReference type="PIRNR" id="PIRNR004638"/>
    </source>
</evidence>
<comment type="subcellular location">
    <subcellularLocation>
        <location evidence="1">Cell membrane</location>
        <topology evidence="1">Multi-pass membrane protein</topology>
    </subcellularLocation>
</comment>
<dbReference type="GO" id="GO:0005886">
    <property type="term" value="C:plasma membrane"/>
    <property type="evidence" value="ECO:0007669"/>
    <property type="project" value="UniProtKB-SubCell"/>
</dbReference>
<protein>
    <recommendedName>
        <fullName evidence="4 14">Protoporphyrinogen IX oxidase</fullName>
        <ecNumber evidence="14">1.3.99.-</ecNumber>
    </recommendedName>
</protein>
<dbReference type="OrthoDB" id="8367737at2"/>
<feature type="transmembrane region" description="Helical" evidence="15">
    <location>
        <begin position="51"/>
        <end position="70"/>
    </location>
</feature>
<dbReference type="AlphaFoldDB" id="A0A1V2H0S4"/>
<dbReference type="RefSeq" id="WP_076958395.1">
    <property type="nucleotide sequence ID" value="NZ_MLCO01000168.1"/>
</dbReference>